<dbReference type="EMBL" id="JBHTAI010000015">
    <property type="protein sequence ID" value="MFC7151325.1"/>
    <property type="molecule type" value="Genomic_DNA"/>
</dbReference>
<proteinExistence type="predicted"/>
<dbReference type="InterPro" id="IPR050463">
    <property type="entry name" value="Gfo/Idh/MocA_oxidrdct_glycsds"/>
</dbReference>
<dbReference type="PANTHER" id="PTHR43818:SF11">
    <property type="entry name" value="BCDNA.GH03377"/>
    <property type="match status" value="1"/>
</dbReference>
<dbReference type="PANTHER" id="PTHR43818">
    <property type="entry name" value="BCDNA.GH03377"/>
    <property type="match status" value="1"/>
</dbReference>
<evidence type="ECO:0000256" key="1">
    <source>
        <dbReference type="ARBA" id="ARBA00023002"/>
    </source>
</evidence>
<keyword evidence="1" id="KW-0560">Oxidoreductase</keyword>
<dbReference type="Proteomes" id="UP001596378">
    <property type="component" value="Unassembled WGS sequence"/>
</dbReference>
<dbReference type="Gene3D" id="3.30.360.10">
    <property type="entry name" value="Dihydrodipicolinate Reductase, domain 2"/>
    <property type="match status" value="1"/>
</dbReference>
<dbReference type="RefSeq" id="WP_378047854.1">
    <property type="nucleotide sequence ID" value="NZ_JBHMDN010000015.1"/>
</dbReference>
<comment type="caution">
    <text evidence="3">The sequence shown here is derived from an EMBL/GenBank/DDBJ whole genome shotgun (WGS) entry which is preliminary data.</text>
</comment>
<dbReference type="Pfam" id="PF01408">
    <property type="entry name" value="GFO_IDH_MocA"/>
    <property type="match status" value="1"/>
</dbReference>
<organism evidence="3 4">
    <name type="scientific">Cohnella cellulosilytica</name>
    <dbReference type="NCBI Taxonomy" id="986710"/>
    <lineage>
        <taxon>Bacteria</taxon>
        <taxon>Bacillati</taxon>
        <taxon>Bacillota</taxon>
        <taxon>Bacilli</taxon>
        <taxon>Bacillales</taxon>
        <taxon>Paenibacillaceae</taxon>
        <taxon>Cohnella</taxon>
    </lineage>
</organism>
<dbReference type="InterPro" id="IPR036291">
    <property type="entry name" value="NAD(P)-bd_dom_sf"/>
</dbReference>
<gene>
    <name evidence="3" type="ORF">ACFQMJ_22540</name>
</gene>
<dbReference type="SUPFAM" id="SSF51735">
    <property type="entry name" value="NAD(P)-binding Rossmann-fold domains"/>
    <property type="match status" value="1"/>
</dbReference>
<sequence>MRIGFKGRLVDEKEIRAAVIGCGSHSFRNIFPTFQFAPVRLVATCDFVEAQAKAFAEKFGGAAWYTDHREMLEKEDLDAVFIIVGNDERGRPMYPKVAVDCLRAGCHAWIEKPPAASCADIEAMMAASRESGKSVMVGYKKMFVQANRKAKELAYSEDFGGISMVTLQNPEIIPSLEDLRLFLVEERNVADVRNFLEHLCHPVAQMLSLLGAPRTMMYDRNSIGAGVVVFKFDSDVIATINLTAGMALNGGVERTFIISRGGVEGGGRGAGRHIIVDNNLRVSYCRNADFGYGDEPNFYKGTPDQNTAVWEPEFSRGQLFNKGLFLLGYYEEINEFARSILENRPLKDGTLEQAWQATQIFEKFVEGPGKVIALKEGPA</sequence>
<protein>
    <submittedName>
        <fullName evidence="3">Gfo/Idh/MocA family protein</fullName>
    </submittedName>
</protein>
<name>A0ABW2FDK9_9BACL</name>
<evidence type="ECO:0000313" key="3">
    <source>
        <dbReference type="EMBL" id="MFC7151325.1"/>
    </source>
</evidence>
<accession>A0ABW2FDK9</accession>
<reference evidence="4" key="1">
    <citation type="journal article" date="2019" name="Int. J. Syst. Evol. Microbiol.">
        <title>The Global Catalogue of Microorganisms (GCM) 10K type strain sequencing project: providing services to taxonomists for standard genome sequencing and annotation.</title>
        <authorList>
            <consortium name="The Broad Institute Genomics Platform"/>
            <consortium name="The Broad Institute Genome Sequencing Center for Infectious Disease"/>
            <person name="Wu L."/>
            <person name="Ma J."/>
        </authorList>
    </citation>
    <scope>NUCLEOTIDE SEQUENCE [LARGE SCALE GENOMIC DNA]</scope>
    <source>
        <strain evidence="4">KCTC 12907</strain>
    </source>
</reference>
<dbReference type="InterPro" id="IPR000683">
    <property type="entry name" value="Gfo/Idh/MocA-like_OxRdtase_N"/>
</dbReference>
<keyword evidence="4" id="KW-1185">Reference proteome</keyword>
<feature type="domain" description="Gfo/Idh/MocA-like oxidoreductase N-terminal" evidence="2">
    <location>
        <begin position="15"/>
        <end position="139"/>
    </location>
</feature>
<dbReference type="Gene3D" id="3.40.50.720">
    <property type="entry name" value="NAD(P)-binding Rossmann-like Domain"/>
    <property type="match status" value="1"/>
</dbReference>
<evidence type="ECO:0000313" key="4">
    <source>
        <dbReference type="Proteomes" id="UP001596378"/>
    </source>
</evidence>
<evidence type="ECO:0000259" key="2">
    <source>
        <dbReference type="Pfam" id="PF01408"/>
    </source>
</evidence>